<reference evidence="2 3" key="1">
    <citation type="submission" date="2019-06" db="EMBL/GenBank/DDBJ databases">
        <title>Echinicola alkalisoli sp. nov. isolated from saline soil.</title>
        <authorList>
            <person name="Sun J.-Q."/>
            <person name="Xu L."/>
        </authorList>
    </citation>
    <scope>NUCLEOTIDE SEQUENCE [LARGE SCALE GENOMIC DNA]</scope>
    <source>
        <strain evidence="2 3">LN3S3</strain>
    </source>
</reference>
<dbReference type="AlphaFoldDB" id="A0A514CKZ3"/>
<dbReference type="RefSeq" id="WP_141615734.1">
    <property type="nucleotide sequence ID" value="NZ_CP041253.1"/>
</dbReference>
<proteinExistence type="predicted"/>
<dbReference type="Gene3D" id="3.30.70.100">
    <property type="match status" value="2"/>
</dbReference>
<dbReference type="Pfam" id="PF07978">
    <property type="entry name" value="NIPSNAP"/>
    <property type="match status" value="1"/>
</dbReference>
<protein>
    <recommendedName>
        <fullName evidence="1">NIPSNAP domain-containing protein</fullName>
    </recommendedName>
</protein>
<dbReference type="OrthoDB" id="192769at2"/>
<sequence length="255" mass="29395">MKNRFTYILVLFVFVSIKWGYGQTRDVFEIKIYHVSTTSQETAIDQFLEEAYIPAMHKKGIAHIGVYKPLDRDSLAGKRIYVFTPYQSAENYIEIASTFHLVDLPHAGSYQKASHDEAPYDRIETILLKAFSGMPHYDVPKLNGKKSQRIYELRSYESPTEQLFHNKVDMFNSGEITIFDRLGFNAVFYGEVIAGSKMPNLMYMTSFDNITAEKAAWKAFGSDEAWITLRDDKHYQNNVSHIDITLLKPAKYSEL</sequence>
<organism evidence="2 3">
    <name type="scientific">Echinicola soli</name>
    <dbReference type="NCBI Taxonomy" id="2591634"/>
    <lineage>
        <taxon>Bacteria</taxon>
        <taxon>Pseudomonadati</taxon>
        <taxon>Bacteroidota</taxon>
        <taxon>Cytophagia</taxon>
        <taxon>Cytophagales</taxon>
        <taxon>Cyclobacteriaceae</taxon>
        <taxon>Echinicola</taxon>
    </lineage>
</organism>
<evidence type="ECO:0000313" key="3">
    <source>
        <dbReference type="Proteomes" id="UP000316614"/>
    </source>
</evidence>
<dbReference type="Proteomes" id="UP000316614">
    <property type="component" value="Chromosome"/>
</dbReference>
<feature type="domain" description="NIPSNAP" evidence="1">
    <location>
        <begin position="151"/>
        <end position="253"/>
    </location>
</feature>
<dbReference type="InterPro" id="IPR011008">
    <property type="entry name" value="Dimeric_a/b-barrel"/>
</dbReference>
<keyword evidence="3" id="KW-1185">Reference proteome</keyword>
<dbReference type="SUPFAM" id="SSF54909">
    <property type="entry name" value="Dimeric alpha+beta barrel"/>
    <property type="match status" value="1"/>
</dbReference>
<evidence type="ECO:0000259" key="1">
    <source>
        <dbReference type="Pfam" id="PF07978"/>
    </source>
</evidence>
<dbReference type="KEGG" id="echi:FKX85_16210"/>
<dbReference type="EMBL" id="CP041253">
    <property type="protein sequence ID" value="QDH80501.1"/>
    <property type="molecule type" value="Genomic_DNA"/>
</dbReference>
<gene>
    <name evidence="2" type="ORF">FKX85_16210</name>
</gene>
<name>A0A514CKZ3_9BACT</name>
<accession>A0A514CKZ3</accession>
<dbReference type="InterPro" id="IPR012577">
    <property type="entry name" value="NIPSNAP"/>
</dbReference>
<evidence type="ECO:0000313" key="2">
    <source>
        <dbReference type="EMBL" id="QDH80501.1"/>
    </source>
</evidence>